<dbReference type="KEGG" id="ccac:CcaHIS019_0704870"/>
<evidence type="ECO:0000313" key="4">
    <source>
        <dbReference type="Proteomes" id="UP001233271"/>
    </source>
</evidence>
<dbReference type="GeneID" id="85498776"/>
<sequence length="285" mass="31124">MPKVNGNGGGSPILTKRNTLNKRQMRPSIRILQLQRYTLAAPSPLVRARGSTAFTSALDSEFAIYPDFFSPAESRALLGLALWKLDRADSKRRRRRRGPEEKKEEGRGNGAPLQDMFVGPYGFEEGHFDSVIHNYRESLVTTLPPSADADLVRVLSRLYALVPGITLPQSPSPSDLPPEGSSTHALHLSPEGAILAHVDNLEASGQTIVGASLGATRILRLDKGGEGWDVLLPSGSVYIQKGAVRYEYTHAVLGFGESRWEGVPLPRGHRVSFMVRDAPTRPAQL</sequence>
<feature type="region of interest" description="Disordered" evidence="1">
    <location>
        <begin position="1"/>
        <end position="22"/>
    </location>
</feature>
<accession>A0AA48QZ00</accession>
<name>A0AA48QZ00_9TREE</name>
<dbReference type="InterPro" id="IPR032870">
    <property type="entry name" value="ALKBH7-like"/>
</dbReference>
<dbReference type="Pfam" id="PF13532">
    <property type="entry name" value="2OG-FeII_Oxy_2"/>
    <property type="match status" value="1"/>
</dbReference>
<dbReference type="Gene3D" id="2.60.120.590">
    <property type="entry name" value="Alpha-ketoglutarate-dependent dioxygenase AlkB-like"/>
    <property type="match status" value="1"/>
</dbReference>
<dbReference type="SUPFAM" id="SSF51197">
    <property type="entry name" value="Clavaminate synthase-like"/>
    <property type="match status" value="1"/>
</dbReference>
<keyword evidence="4" id="KW-1185">Reference proteome</keyword>
<feature type="compositionally biased region" description="Gly residues" evidence="1">
    <location>
        <begin position="1"/>
        <end position="11"/>
    </location>
</feature>
<dbReference type="Proteomes" id="UP001233271">
    <property type="component" value="Chromosome 7b"/>
</dbReference>
<dbReference type="GO" id="GO:0005759">
    <property type="term" value="C:mitochondrial matrix"/>
    <property type="evidence" value="ECO:0007669"/>
    <property type="project" value="TreeGrafter"/>
</dbReference>
<feature type="compositionally biased region" description="Basic and acidic residues" evidence="1">
    <location>
        <begin position="98"/>
        <end position="107"/>
    </location>
</feature>
<dbReference type="AlphaFoldDB" id="A0AA48QZ00"/>
<dbReference type="RefSeq" id="XP_060460171.1">
    <property type="nucleotide sequence ID" value="XM_060603926.1"/>
</dbReference>
<dbReference type="InterPro" id="IPR037151">
    <property type="entry name" value="AlkB-like_sf"/>
</dbReference>
<protein>
    <recommendedName>
        <fullName evidence="2">Alpha-ketoglutarate-dependent dioxygenase AlkB-like domain-containing protein</fullName>
    </recommendedName>
</protein>
<feature type="region of interest" description="Disordered" evidence="1">
    <location>
        <begin position="89"/>
        <end position="114"/>
    </location>
</feature>
<gene>
    <name evidence="3" type="ORF">CcaverHIS019_0704870</name>
</gene>
<dbReference type="GO" id="GO:0006631">
    <property type="term" value="P:fatty acid metabolic process"/>
    <property type="evidence" value="ECO:0007669"/>
    <property type="project" value="TreeGrafter"/>
</dbReference>
<evidence type="ECO:0000259" key="2">
    <source>
        <dbReference type="Pfam" id="PF13532"/>
    </source>
</evidence>
<dbReference type="EMBL" id="AP028219">
    <property type="protein sequence ID" value="BEI94906.1"/>
    <property type="molecule type" value="Genomic_DNA"/>
</dbReference>
<feature type="domain" description="Alpha-ketoglutarate-dependent dioxygenase AlkB-like" evidence="2">
    <location>
        <begin position="190"/>
        <end position="276"/>
    </location>
</feature>
<dbReference type="GO" id="GO:0006974">
    <property type="term" value="P:DNA damage response"/>
    <property type="evidence" value="ECO:0007669"/>
    <property type="project" value="InterPro"/>
</dbReference>
<dbReference type="PANTHER" id="PTHR21052">
    <property type="entry name" value="SPERMATOGENESIS ASSOCIATED 11-RELATED"/>
    <property type="match status" value="1"/>
</dbReference>
<dbReference type="InterPro" id="IPR027450">
    <property type="entry name" value="AlkB-like"/>
</dbReference>
<evidence type="ECO:0000313" key="3">
    <source>
        <dbReference type="EMBL" id="BEI94906.1"/>
    </source>
</evidence>
<evidence type="ECO:0000256" key="1">
    <source>
        <dbReference type="SAM" id="MobiDB-lite"/>
    </source>
</evidence>
<proteinExistence type="predicted"/>
<dbReference type="PANTHER" id="PTHR21052:SF0">
    <property type="entry name" value="ALPHA-KETOGLUTARATE-DEPENDENT DIOXYGENASE ALKB HOMOLOG 7, MITOCHONDRIAL"/>
    <property type="match status" value="1"/>
</dbReference>
<dbReference type="GO" id="GO:0016706">
    <property type="term" value="F:2-oxoglutarate-dependent dioxygenase activity"/>
    <property type="evidence" value="ECO:0007669"/>
    <property type="project" value="TreeGrafter"/>
</dbReference>
<organism evidence="3 4">
    <name type="scientific">Cutaneotrichosporon cavernicola</name>
    <dbReference type="NCBI Taxonomy" id="279322"/>
    <lineage>
        <taxon>Eukaryota</taxon>
        <taxon>Fungi</taxon>
        <taxon>Dikarya</taxon>
        <taxon>Basidiomycota</taxon>
        <taxon>Agaricomycotina</taxon>
        <taxon>Tremellomycetes</taxon>
        <taxon>Trichosporonales</taxon>
        <taxon>Trichosporonaceae</taxon>
        <taxon>Cutaneotrichosporon</taxon>
    </lineage>
</organism>
<reference evidence="3" key="1">
    <citation type="journal article" date="2023" name="BMC Genomics">
        <title>Chromosome-level genome assemblies of Cutaneotrichosporon spp. (Trichosporonales, Basidiomycota) reveal imbalanced evolution between nucleotide sequences and chromosome synteny.</title>
        <authorList>
            <person name="Kobayashi Y."/>
            <person name="Kayamori A."/>
            <person name="Aoki K."/>
            <person name="Shiwa Y."/>
            <person name="Matsutani M."/>
            <person name="Fujita N."/>
            <person name="Sugita T."/>
            <person name="Iwasaki W."/>
            <person name="Tanaka N."/>
            <person name="Takashima M."/>
        </authorList>
    </citation>
    <scope>NUCLEOTIDE SEQUENCE</scope>
    <source>
        <strain evidence="3">HIS019</strain>
    </source>
</reference>